<gene>
    <name evidence="1" type="ORF">F6J89_16795</name>
</gene>
<organism evidence="1">
    <name type="scientific">Symploca sp. SIO1C4</name>
    <dbReference type="NCBI Taxonomy" id="2607765"/>
    <lineage>
        <taxon>Bacteria</taxon>
        <taxon>Bacillati</taxon>
        <taxon>Cyanobacteriota</taxon>
        <taxon>Cyanophyceae</taxon>
        <taxon>Coleofasciculales</taxon>
        <taxon>Coleofasciculaceae</taxon>
        <taxon>Symploca</taxon>
    </lineage>
</organism>
<proteinExistence type="predicted"/>
<dbReference type="AlphaFoldDB" id="A0A6B3N686"/>
<evidence type="ECO:0000313" key="1">
    <source>
        <dbReference type="EMBL" id="NER29236.1"/>
    </source>
</evidence>
<protein>
    <submittedName>
        <fullName evidence="1">ParM/StbA family protein</fullName>
    </submittedName>
</protein>
<dbReference type="EMBL" id="JAAHFQ010000331">
    <property type="protein sequence ID" value="NER29236.1"/>
    <property type="molecule type" value="Genomic_DNA"/>
</dbReference>
<reference evidence="1" key="1">
    <citation type="submission" date="2019-11" db="EMBL/GenBank/DDBJ databases">
        <title>Genomic insights into an expanded diversity of filamentous marine cyanobacteria reveals the extraordinary biosynthetic potential of Moorea and Okeania.</title>
        <authorList>
            <person name="Ferreira Leao T."/>
            <person name="Wang M."/>
            <person name="Moss N."/>
            <person name="Da Silva R."/>
            <person name="Sanders J."/>
            <person name="Nurk S."/>
            <person name="Gurevich A."/>
            <person name="Humphrey G."/>
            <person name="Reher R."/>
            <person name="Zhu Q."/>
            <person name="Belda-Ferre P."/>
            <person name="Glukhov E."/>
            <person name="Rex R."/>
            <person name="Dorrestein P.C."/>
            <person name="Knight R."/>
            <person name="Pevzner P."/>
            <person name="Gerwick W.H."/>
            <person name="Gerwick L."/>
        </authorList>
    </citation>
    <scope>NUCLEOTIDE SEQUENCE</scope>
    <source>
        <strain evidence="1">SIO1C4</strain>
    </source>
</reference>
<comment type="caution">
    <text evidence="1">The sequence shown here is derived from an EMBL/GenBank/DDBJ whole genome shotgun (WGS) entry which is preliminary data.</text>
</comment>
<sequence length="383" mass="42023">MPRPRKRGDAIAVMDFGGYSTRVFYQSTNPSSAPDSFVMEAPVGAVSQELAKSYTDGNLSSAAPENIAWVAVGSECRAVGYLASSQFNAHIGLTGLKYEDAVYKALAAIWVISCRLQLESKFSIELAVMLPPGELNDSQQFFELLSHALKSYETPTGCLKVKLGTRQAFQEGSGICAMHCQKLGEAFSKRAIAYMMVGYRNASVLISARGAVGKGKTSDLGMVRMTELVQERTSGYNAARLTAAIAKADFNNLSRRHLLPLTRVRNLEQRQKEADQLIEAIKLARSDYAGMLTRWLTEVMPPDADELVFCGGTAEYLKPELRDYFSVYPQSWHGDIEVPQQLDCHGMGIRLADAYGAFCYFSSLFAEAVESQVPIEGKEVVSV</sequence>
<name>A0A6B3N686_9CYAN</name>
<accession>A0A6B3N686</accession>